<dbReference type="CDD" id="cd03349">
    <property type="entry name" value="LbH_XAT"/>
    <property type="match status" value="1"/>
</dbReference>
<keyword evidence="1" id="KW-0808">Transferase</keyword>
<dbReference type="Proteomes" id="UP000317894">
    <property type="component" value="Unassembled WGS sequence"/>
</dbReference>
<dbReference type="AlphaFoldDB" id="A0A552UHC2"/>
<sequence length="202" mass="22269">MGTLQRLGERVWLKLLLRREYESLSLRRWFAARYEIEVGLYSYGCFDPLRVSGRTRIGRYCSIAPSARIVGANHPLDALTTHPYLYDAGLGVIAADRLDPAWLTIGDDVWIGHNATVMPGCKSIGRGAVIGTGAVVTQAVEPYTIVAGVPARLLRRRFTPEVIAAIEATRWWDNDKAWLRRLAAAHPAAAYAPDAAALAEVR</sequence>
<dbReference type="GO" id="GO:0016740">
    <property type="term" value="F:transferase activity"/>
    <property type="evidence" value="ECO:0007669"/>
    <property type="project" value="UniProtKB-KW"/>
</dbReference>
<name>A0A552UHC2_9SPHN</name>
<gene>
    <name evidence="1" type="ORF">FMM06_05615</name>
</gene>
<proteinExistence type="predicted"/>
<dbReference type="PANTHER" id="PTHR23416:SF78">
    <property type="entry name" value="LIPOPOLYSACCHARIDE BIOSYNTHESIS O-ACETYL TRANSFERASE WBBJ-RELATED"/>
    <property type="match status" value="1"/>
</dbReference>
<accession>A0A552UHC2</accession>
<keyword evidence="2" id="KW-1185">Reference proteome</keyword>
<dbReference type="OrthoDB" id="9815592at2"/>
<dbReference type="InterPro" id="IPR011004">
    <property type="entry name" value="Trimer_LpxA-like_sf"/>
</dbReference>
<dbReference type="SUPFAM" id="SSF51161">
    <property type="entry name" value="Trimeric LpxA-like enzymes"/>
    <property type="match status" value="1"/>
</dbReference>
<dbReference type="InterPro" id="IPR051159">
    <property type="entry name" value="Hexapeptide_acetyltransf"/>
</dbReference>
<dbReference type="Pfam" id="PF00132">
    <property type="entry name" value="Hexapep"/>
    <property type="match status" value="1"/>
</dbReference>
<organism evidence="1 2">
    <name type="scientific">Glacieibacterium frigidum</name>
    <dbReference type="NCBI Taxonomy" id="2593303"/>
    <lineage>
        <taxon>Bacteria</taxon>
        <taxon>Pseudomonadati</taxon>
        <taxon>Pseudomonadota</taxon>
        <taxon>Alphaproteobacteria</taxon>
        <taxon>Sphingomonadales</taxon>
        <taxon>Sphingosinicellaceae</taxon>
        <taxon>Glacieibacterium</taxon>
    </lineage>
</organism>
<dbReference type="InterPro" id="IPR001451">
    <property type="entry name" value="Hexapep"/>
</dbReference>
<reference evidence="1 2" key="1">
    <citation type="submission" date="2019-07" db="EMBL/GenBank/DDBJ databases">
        <title>Novel species isolated from glacier.</title>
        <authorList>
            <person name="Liu Q."/>
            <person name="Xin Y.-H."/>
        </authorList>
    </citation>
    <scope>NUCLEOTIDE SEQUENCE [LARGE SCALE GENOMIC DNA]</scope>
    <source>
        <strain evidence="1 2">LB1R16</strain>
    </source>
</reference>
<protein>
    <submittedName>
        <fullName evidence="1">CatB-related O-acetyltransferase</fullName>
    </submittedName>
</protein>
<dbReference type="EMBL" id="VJWA01000001">
    <property type="protein sequence ID" value="TRW17625.1"/>
    <property type="molecule type" value="Genomic_DNA"/>
</dbReference>
<evidence type="ECO:0000313" key="2">
    <source>
        <dbReference type="Proteomes" id="UP000317894"/>
    </source>
</evidence>
<comment type="caution">
    <text evidence="1">The sequence shown here is derived from an EMBL/GenBank/DDBJ whole genome shotgun (WGS) entry which is preliminary data.</text>
</comment>
<dbReference type="Gene3D" id="2.160.10.10">
    <property type="entry name" value="Hexapeptide repeat proteins"/>
    <property type="match status" value="1"/>
</dbReference>
<evidence type="ECO:0000313" key="1">
    <source>
        <dbReference type="EMBL" id="TRW17625.1"/>
    </source>
</evidence>
<dbReference type="PANTHER" id="PTHR23416">
    <property type="entry name" value="SIALIC ACID SYNTHASE-RELATED"/>
    <property type="match status" value="1"/>
</dbReference>